<proteinExistence type="inferred from homology"/>
<feature type="domain" description="AAA+ ATPase" evidence="2">
    <location>
        <begin position="122"/>
        <end position="244"/>
    </location>
</feature>
<accession>A0A1I0ZKX5</accession>
<keyword evidence="4" id="KW-1185">Reference proteome</keyword>
<dbReference type="InterPro" id="IPR006321">
    <property type="entry name" value="PilT/PilU"/>
</dbReference>
<evidence type="ECO:0000313" key="4">
    <source>
        <dbReference type="Proteomes" id="UP000198838"/>
    </source>
</evidence>
<dbReference type="Gene3D" id="3.30.450.90">
    <property type="match status" value="1"/>
</dbReference>
<dbReference type="NCBIfam" id="TIGR01420">
    <property type="entry name" value="pilT_fam"/>
    <property type="match status" value="1"/>
</dbReference>
<evidence type="ECO:0000256" key="1">
    <source>
        <dbReference type="ARBA" id="ARBA00006611"/>
    </source>
</evidence>
<protein>
    <submittedName>
        <fullName evidence="3">Twitching motility protein PilT</fullName>
    </submittedName>
</protein>
<dbReference type="PANTHER" id="PTHR30486:SF16">
    <property type="entry name" value="TWITCHING MOTILITY PROTEIN PILT"/>
    <property type="match status" value="1"/>
</dbReference>
<gene>
    <name evidence="3" type="ORF">SAMN05216249_11525</name>
</gene>
<dbReference type="AlphaFoldDB" id="A0A1I0ZKX5"/>
<dbReference type="Pfam" id="PF00437">
    <property type="entry name" value="T2SSE"/>
    <property type="match status" value="1"/>
</dbReference>
<comment type="similarity">
    <text evidence="1">Belongs to the GSP E family.</text>
</comment>
<dbReference type="SMART" id="SM00382">
    <property type="entry name" value="AAA"/>
    <property type="match status" value="1"/>
</dbReference>
<dbReference type="InterPro" id="IPR003593">
    <property type="entry name" value="AAA+_ATPase"/>
</dbReference>
<dbReference type="GO" id="GO:0005524">
    <property type="term" value="F:ATP binding"/>
    <property type="evidence" value="ECO:0007669"/>
    <property type="project" value="InterPro"/>
</dbReference>
<dbReference type="EMBL" id="FOJY01000015">
    <property type="protein sequence ID" value="SFB24863.1"/>
    <property type="molecule type" value="Genomic_DNA"/>
</dbReference>
<dbReference type="OrthoDB" id="9808272at2"/>
<sequence>MDIEEIIKSAEENKASDIHLSVGTVPRFRIHGQLKVVSDHIITPQDTKNMVLKLLPPVSRKALERRGDVDFATTIPQVGRIRVNVFMQRGCYSLAIRLFPTKLPTPKALGIPDSVEEALHKKRGMFLITGPTGSGKSTTLAALINVINQTESLHVITIEDPIEFLYHHNKALINQREIGIDTPSFAMGIKAAMRENPDVIVISNLYDIESINMAIAAADAGHMVLSSLPTAGVINTIEHLVDIFPTYQQQQIRVQLSNALKAVISQELLREEDESLNQIAAFEILFNNAEVAEAIREDKLAALEDIMERNKKNGMQTMDNAIYDMYLKRYITKETLVKYSKKPIPI</sequence>
<dbReference type="SUPFAM" id="SSF52540">
    <property type="entry name" value="P-loop containing nucleoside triphosphate hydrolases"/>
    <property type="match status" value="1"/>
</dbReference>
<dbReference type="Gene3D" id="3.40.50.300">
    <property type="entry name" value="P-loop containing nucleotide triphosphate hydrolases"/>
    <property type="match status" value="1"/>
</dbReference>
<dbReference type="GO" id="GO:0016887">
    <property type="term" value="F:ATP hydrolysis activity"/>
    <property type="evidence" value="ECO:0007669"/>
    <property type="project" value="InterPro"/>
</dbReference>
<evidence type="ECO:0000259" key="2">
    <source>
        <dbReference type="SMART" id="SM00382"/>
    </source>
</evidence>
<dbReference type="Proteomes" id="UP000198838">
    <property type="component" value="Unassembled WGS sequence"/>
</dbReference>
<name>A0A1I0ZKX5_9FIRM</name>
<dbReference type="InterPro" id="IPR050921">
    <property type="entry name" value="T4SS_GSP_E_ATPase"/>
</dbReference>
<reference evidence="3 4" key="1">
    <citation type="submission" date="2016-10" db="EMBL/GenBank/DDBJ databases">
        <authorList>
            <person name="de Groot N.N."/>
        </authorList>
    </citation>
    <scope>NUCLEOTIDE SEQUENCE [LARGE SCALE GENOMIC DNA]</scope>
    <source>
        <strain evidence="3 4">DSM 5522</strain>
    </source>
</reference>
<organism evidence="3 4">
    <name type="scientific">Acetitomaculum ruminis DSM 5522</name>
    <dbReference type="NCBI Taxonomy" id="1120918"/>
    <lineage>
        <taxon>Bacteria</taxon>
        <taxon>Bacillati</taxon>
        <taxon>Bacillota</taxon>
        <taxon>Clostridia</taxon>
        <taxon>Lachnospirales</taxon>
        <taxon>Lachnospiraceae</taxon>
        <taxon>Acetitomaculum</taxon>
    </lineage>
</organism>
<dbReference type="CDD" id="cd01131">
    <property type="entry name" value="PilT"/>
    <property type="match status" value="1"/>
</dbReference>
<dbReference type="InterPro" id="IPR027417">
    <property type="entry name" value="P-loop_NTPase"/>
</dbReference>
<dbReference type="InterPro" id="IPR001482">
    <property type="entry name" value="T2SS/T4SS_dom"/>
</dbReference>
<dbReference type="STRING" id="1120918.SAMN05216249_11525"/>
<dbReference type="PANTHER" id="PTHR30486">
    <property type="entry name" value="TWITCHING MOTILITY PROTEIN PILT"/>
    <property type="match status" value="1"/>
</dbReference>
<evidence type="ECO:0000313" key="3">
    <source>
        <dbReference type="EMBL" id="SFB24863.1"/>
    </source>
</evidence>
<dbReference type="RefSeq" id="WP_092873311.1">
    <property type="nucleotide sequence ID" value="NZ_FOJY01000015.1"/>
</dbReference>